<comment type="caution">
    <text evidence="3">The sequence shown here is derived from an EMBL/GenBank/DDBJ whole genome shotgun (WGS) entry which is preliminary data.</text>
</comment>
<gene>
    <name evidence="3" type="ORF">FA13DRAFT_1805607</name>
</gene>
<feature type="compositionally biased region" description="Polar residues" evidence="1">
    <location>
        <begin position="77"/>
        <end position="87"/>
    </location>
</feature>
<sequence>MTADIGVEKPQPTWPIAAALGISGLLFFLYIYTLIAPIIRNPNIIAPYSTRQAGRSRRKLKSSWLSRWLLGAGTPRHLQSITPSQSRTSRRTANRDLESSPSSSTSHTHGYFPSSPSSAKLSPHPIMRSHPSFQHTFNPSYNTLHTPLTPSFSTSPTGVRVSLLDHDLPSHTPHVRGGQHTLSPPPPAYVSSPNSPSPDYAPVFVEQTSGYTTPPMSPGTYPTRAQMLKGVLQP</sequence>
<feature type="compositionally biased region" description="Low complexity" evidence="1">
    <location>
        <begin position="148"/>
        <end position="157"/>
    </location>
</feature>
<protein>
    <submittedName>
        <fullName evidence="3">Uncharacterized protein</fullName>
    </submittedName>
</protein>
<feature type="region of interest" description="Disordered" evidence="1">
    <location>
        <begin position="148"/>
        <end position="222"/>
    </location>
</feature>
<name>A0A4Y7RZL7_COPMI</name>
<keyword evidence="2" id="KW-0812">Transmembrane</keyword>
<reference evidence="3 4" key="1">
    <citation type="journal article" date="2019" name="Nat. Ecol. Evol.">
        <title>Megaphylogeny resolves global patterns of mushroom evolution.</title>
        <authorList>
            <person name="Varga T."/>
            <person name="Krizsan K."/>
            <person name="Foldi C."/>
            <person name="Dima B."/>
            <person name="Sanchez-Garcia M."/>
            <person name="Sanchez-Ramirez S."/>
            <person name="Szollosi G.J."/>
            <person name="Szarkandi J.G."/>
            <person name="Papp V."/>
            <person name="Albert L."/>
            <person name="Andreopoulos W."/>
            <person name="Angelini C."/>
            <person name="Antonin V."/>
            <person name="Barry K.W."/>
            <person name="Bougher N.L."/>
            <person name="Buchanan P."/>
            <person name="Buyck B."/>
            <person name="Bense V."/>
            <person name="Catcheside P."/>
            <person name="Chovatia M."/>
            <person name="Cooper J."/>
            <person name="Damon W."/>
            <person name="Desjardin D."/>
            <person name="Finy P."/>
            <person name="Geml J."/>
            <person name="Haridas S."/>
            <person name="Hughes K."/>
            <person name="Justo A."/>
            <person name="Karasinski D."/>
            <person name="Kautmanova I."/>
            <person name="Kiss B."/>
            <person name="Kocsube S."/>
            <person name="Kotiranta H."/>
            <person name="LaButti K.M."/>
            <person name="Lechner B.E."/>
            <person name="Liimatainen K."/>
            <person name="Lipzen A."/>
            <person name="Lukacs Z."/>
            <person name="Mihaltcheva S."/>
            <person name="Morgado L.N."/>
            <person name="Niskanen T."/>
            <person name="Noordeloos M.E."/>
            <person name="Ohm R.A."/>
            <person name="Ortiz-Santana B."/>
            <person name="Ovrebo C."/>
            <person name="Racz N."/>
            <person name="Riley R."/>
            <person name="Savchenko A."/>
            <person name="Shiryaev A."/>
            <person name="Soop K."/>
            <person name="Spirin V."/>
            <person name="Szebenyi C."/>
            <person name="Tomsovsky M."/>
            <person name="Tulloss R.E."/>
            <person name="Uehling J."/>
            <person name="Grigoriev I.V."/>
            <person name="Vagvolgyi C."/>
            <person name="Papp T."/>
            <person name="Martin F.M."/>
            <person name="Miettinen O."/>
            <person name="Hibbett D.S."/>
            <person name="Nagy L.G."/>
        </authorList>
    </citation>
    <scope>NUCLEOTIDE SEQUENCE [LARGE SCALE GENOMIC DNA]</scope>
    <source>
        <strain evidence="3 4">FP101781</strain>
    </source>
</reference>
<dbReference type="AlphaFoldDB" id="A0A4Y7RZL7"/>
<keyword evidence="2" id="KW-0472">Membrane</keyword>
<dbReference type="OrthoDB" id="10633002at2759"/>
<evidence type="ECO:0000313" key="4">
    <source>
        <dbReference type="Proteomes" id="UP000298030"/>
    </source>
</evidence>
<keyword evidence="4" id="KW-1185">Reference proteome</keyword>
<evidence type="ECO:0000256" key="1">
    <source>
        <dbReference type="SAM" id="MobiDB-lite"/>
    </source>
</evidence>
<keyword evidence="2" id="KW-1133">Transmembrane helix</keyword>
<proteinExistence type="predicted"/>
<evidence type="ECO:0000313" key="3">
    <source>
        <dbReference type="EMBL" id="TEB14090.1"/>
    </source>
</evidence>
<dbReference type="EMBL" id="QPFP01000402">
    <property type="protein sequence ID" value="TEB14090.1"/>
    <property type="molecule type" value="Genomic_DNA"/>
</dbReference>
<accession>A0A4Y7RZL7</accession>
<organism evidence="3 4">
    <name type="scientific">Coprinellus micaceus</name>
    <name type="common">Glistening ink-cap mushroom</name>
    <name type="synonym">Coprinus micaceus</name>
    <dbReference type="NCBI Taxonomy" id="71717"/>
    <lineage>
        <taxon>Eukaryota</taxon>
        <taxon>Fungi</taxon>
        <taxon>Dikarya</taxon>
        <taxon>Basidiomycota</taxon>
        <taxon>Agaricomycotina</taxon>
        <taxon>Agaricomycetes</taxon>
        <taxon>Agaricomycetidae</taxon>
        <taxon>Agaricales</taxon>
        <taxon>Agaricineae</taxon>
        <taxon>Psathyrellaceae</taxon>
        <taxon>Coprinellus</taxon>
    </lineage>
</organism>
<evidence type="ECO:0000256" key="2">
    <source>
        <dbReference type="SAM" id="Phobius"/>
    </source>
</evidence>
<feature type="transmembrane region" description="Helical" evidence="2">
    <location>
        <begin position="14"/>
        <end position="35"/>
    </location>
</feature>
<feature type="region of interest" description="Disordered" evidence="1">
    <location>
        <begin position="76"/>
        <end position="134"/>
    </location>
</feature>
<dbReference type="Proteomes" id="UP000298030">
    <property type="component" value="Unassembled WGS sequence"/>
</dbReference>
<feature type="compositionally biased region" description="Low complexity" evidence="1">
    <location>
        <begin position="99"/>
        <end position="109"/>
    </location>
</feature>